<dbReference type="SUPFAM" id="SSF46689">
    <property type="entry name" value="Homeodomain-like"/>
    <property type="match status" value="1"/>
</dbReference>
<dbReference type="InterPro" id="IPR020449">
    <property type="entry name" value="Tscrpt_reg_AraC-type_HTH"/>
</dbReference>
<keyword evidence="3" id="KW-0804">Transcription</keyword>
<keyword evidence="6" id="KW-1185">Reference proteome</keyword>
<name>A0A344TIY2_9BACT</name>
<dbReference type="Proteomes" id="UP000251993">
    <property type="component" value="Chromosome"/>
</dbReference>
<protein>
    <submittedName>
        <fullName evidence="5">AraC family transcriptional regulator</fullName>
    </submittedName>
</protein>
<dbReference type="PROSITE" id="PS00041">
    <property type="entry name" value="HTH_ARAC_FAMILY_1"/>
    <property type="match status" value="1"/>
</dbReference>
<dbReference type="SMART" id="SM00342">
    <property type="entry name" value="HTH_ARAC"/>
    <property type="match status" value="1"/>
</dbReference>
<evidence type="ECO:0000259" key="4">
    <source>
        <dbReference type="PROSITE" id="PS01124"/>
    </source>
</evidence>
<dbReference type="AlphaFoldDB" id="A0A344TIY2"/>
<dbReference type="PROSITE" id="PS01124">
    <property type="entry name" value="HTH_ARAC_FAMILY_2"/>
    <property type="match status" value="1"/>
</dbReference>
<dbReference type="OrthoDB" id="792101at2"/>
<dbReference type="Pfam" id="PF12833">
    <property type="entry name" value="HTH_18"/>
    <property type="match status" value="1"/>
</dbReference>
<dbReference type="InterPro" id="IPR018062">
    <property type="entry name" value="HTH_AraC-typ_CS"/>
</dbReference>
<dbReference type="Pfam" id="PF02311">
    <property type="entry name" value="AraC_binding"/>
    <property type="match status" value="1"/>
</dbReference>
<proteinExistence type="predicted"/>
<gene>
    <name evidence="5" type="ORF">DR864_12975</name>
</gene>
<evidence type="ECO:0000256" key="3">
    <source>
        <dbReference type="ARBA" id="ARBA00023163"/>
    </source>
</evidence>
<dbReference type="GO" id="GO:0043565">
    <property type="term" value="F:sequence-specific DNA binding"/>
    <property type="evidence" value="ECO:0007669"/>
    <property type="project" value="InterPro"/>
</dbReference>
<dbReference type="InterPro" id="IPR009057">
    <property type="entry name" value="Homeodomain-like_sf"/>
</dbReference>
<evidence type="ECO:0000313" key="6">
    <source>
        <dbReference type="Proteomes" id="UP000251993"/>
    </source>
</evidence>
<dbReference type="SUPFAM" id="SSF51182">
    <property type="entry name" value="RmlC-like cupins"/>
    <property type="match status" value="1"/>
</dbReference>
<feature type="domain" description="HTH araC/xylS-type" evidence="4">
    <location>
        <begin position="187"/>
        <end position="285"/>
    </location>
</feature>
<keyword evidence="1" id="KW-0805">Transcription regulation</keyword>
<dbReference type="Gene3D" id="2.60.120.10">
    <property type="entry name" value="Jelly Rolls"/>
    <property type="match status" value="1"/>
</dbReference>
<dbReference type="RefSeq" id="WP_114067386.1">
    <property type="nucleotide sequence ID" value="NZ_CP030850.1"/>
</dbReference>
<dbReference type="InterPro" id="IPR018060">
    <property type="entry name" value="HTH_AraC"/>
</dbReference>
<dbReference type="InterPro" id="IPR003313">
    <property type="entry name" value="AraC-bd"/>
</dbReference>
<dbReference type="EMBL" id="CP030850">
    <property type="protein sequence ID" value="AXE18603.1"/>
    <property type="molecule type" value="Genomic_DNA"/>
</dbReference>
<dbReference type="PANTHER" id="PTHR43280">
    <property type="entry name" value="ARAC-FAMILY TRANSCRIPTIONAL REGULATOR"/>
    <property type="match status" value="1"/>
</dbReference>
<accession>A0A344TIY2</accession>
<organism evidence="5 6">
    <name type="scientific">Runella rosea</name>
    <dbReference type="NCBI Taxonomy" id="2259595"/>
    <lineage>
        <taxon>Bacteria</taxon>
        <taxon>Pseudomonadati</taxon>
        <taxon>Bacteroidota</taxon>
        <taxon>Cytophagia</taxon>
        <taxon>Cytophagales</taxon>
        <taxon>Spirosomataceae</taxon>
        <taxon>Runella</taxon>
    </lineage>
</organism>
<dbReference type="InterPro" id="IPR011051">
    <property type="entry name" value="RmlC_Cupin_sf"/>
</dbReference>
<dbReference type="InterPro" id="IPR014710">
    <property type="entry name" value="RmlC-like_jellyroll"/>
</dbReference>
<reference evidence="5 6" key="1">
    <citation type="submission" date="2018-07" db="EMBL/GenBank/DDBJ databases">
        <title>Genome sequencing of Runella.</title>
        <authorList>
            <person name="Baek M.-G."/>
            <person name="Yi H."/>
        </authorList>
    </citation>
    <scope>NUCLEOTIDE SEQUENCE [LARGE SCALE GENOMIC DNA]</scope>
    <source>
        <strain evidence="5 6">HYN0085</strain>
    </source>
</reference>
<evidence type="ECO:0000256" key="2">
    <source>
        <dbReference type="ARBA" id="ARBA00023125"/>
    </source>
</evidence>
<dbReference type="KEGG" id="run:DR864_12975"/>
<evidence type="ECO:0000256" key="1">
    <source>
        <dbReference type="ARBA" id="ARBA00023015"/>
    </source>
</evidence>
<dbReference type="Gene3D" id="1.10.10.60">
    <property type="entry name" value="Homeodomain-like"/>
    <property type="match status" value="2"/>
</dbReference>
<dbReference type="PRINTS" id="PR00032">
    <property type="entry name" value="HTHARAC"/>
</dbReference>
<dbReference type="PANTHER" id="PTHR43280:SF27">
    <property type="entry name" value="TRANSCRIPTIONAL REGULATOR MTLR"/>
    <property type="match status" value="1"/>
</dbReference>
<keyword evidence="2" id="KW-0238">DNA-binding</keyword>
<dbReference type="GO" id="GO:0003700">
    <property type="term" value="F:DNA-binding transcription factor activity"/>
    <property type="evidence" value="ECO:0007669"/>
    <property type="project" value="InterPro"/>
</dbReference>
<sequence length="287" mass="33048">MKALLFRVPTVDDRSFRVQVDHDKHFYQRLHFHPEFQLTLIKEGAGTLVVGDRIDRFQPYDLVLLGANVPHVMLNDADYFLPDSPRQVMAYSFFFKESILGDIFITSPELMHIAELLREATHGVRIRFSAPNSLTDSLEKINELRPFEQLMLLLNTLDTLTLTPDCERLSGTSYKNPNKPVDHQRLENVFNFILTNYANTITLDDIAGVANLTPHAFCRFLRVHTRKTFSQLLNEVRIEHACRLLKDSTQSVSQIAFSCGYANLSNFNRQFKQVTGMPPRDYLKKAN</sequence>
<evidence type="ECO:0000313" key="5">
    <source>
        <dbReference type="EMBL" id="AXE18603.1"/>
    </source>
</evidence>